<name>A0ACC6V0N5_9CREN</name>
<reference evidence="1" key="1">
    <citation type="submission" date="2024-07" db="EMBL/GenBank/DDBJ databases">
        <title>Metagenome and Metagenome-Assembled Genomes of Archaea from a hot spring from the geothermal field of Los Azufres, Mexico.</title>
        <authorList>
            <person name="Marin-Paredes R."/>
            <person name="Martinez-Romero E."/>
            <person name="Servin-Garciduenas L.E."/>
        </authorList>
    </citation>
    <scope>NUCLEOTIDE SEQUENCE</scope>
</reference>
<accession>A0ACC6V0N5</accession>
<dbReference type="Proteomes" id="UP000033636">
    <property type="component" value="Unassembled WGS sequence"/>
</dbReference>
<protein>
    <submittedName>
        <fullName evidence="1">Uncharacterized protein</fullName>
    </submittedName>
</protein>
<organism evidence="1 2">
    <name type="scientific">Thermoproteus sp. AZ2</name>
    <dbReference type="NCBI Taxonomy" id="1609232"/>
    <lineage>
        <taxon>Archaea</taxon>
        <taxon>Thermoproteota</taxon>
        <taxon>Thermoprotei</taxon>
        <taxon>Thermoproteales</taxon>
        <taxon>Thermoproteaceae</taxon>
        <taxon>Thermoproteus</taxon>
    </lineage>
</organism>
<sequence>MGERRLPLDVSALGITLEGVRYAPAQRRIVVDAPMNVSLAYIAIYSGRAFDYFGVPAPSLLPCLNVARPRPSQSRAPSATLTPLCRLTSYARRTSTNLP</sequence>
<proteinExistence type="predicted"/>
<evidence type="ECO:0000313" key="1">
    <source>
        <dbReference type="EMBL" id="MFB6490492.1"/>
    </source>
</evidence>
<gene>
    <name evidence="1" type="ORF">TU35_004440</name>
</gene>
<dbReference type="EMBL" id="JZWT02000009">
    <property type="protein sequence ID" value="MFB6490492.1"/>
    <property type="molecule type" value="Genomic_DNA"/>
</dbReference>
<comment type="caution">
    <text evidence="1">The sequence shown here is derived from an EMBL/GenBank/DDBJ whole genome shotgun (WGS) entry which is preliminary data.</text>
</comment>
<evidence type="ECO:0000313" key="2">
    <source>
        <dbReference type="Proteomes" id="UP000033636"/>
    </source>
</evidence>